<evidence type="ECO:0000256" key="2">
    <source>
        <dbReference type="ARBA" id="ARBA00022723"/>
    </source>
</evidence>
<evidence type="ECO:0000256" key="5">
    <source>
        <dbReference type="SAM" id="Phobius"/>
    </source>
</evidence>
<evidence type="ECO:0000256" key="3">
    <source>
        <dbReference type="ARBA" id="ARBA00023004"/>
    </source>
</evidence>
<feature type="region of interest" description="Disordered" evidence="4">
    <location>
        <begin position="168"/>
        <end position="218"/>
    </location>
</feature>
<keyword evidence="5" id="KW-0812">Transmembrane</keyword>
<feature type="compositionally biased region" description="Basic and acidic residues" evidence="4">
    <location>
        <begin position="206"/>
        <end position="218"/>
    </location>
</feature>
<keyword evidence="5" id="KW-0472">Membrane</keyword>
<dbReference type="GO" id="GO:0046872">
    <property type="term" value="F:metal ion binding"/>
    <property type="evidence" value="ECO:0007669"/>
    <property type="project" value="UniProtKB-KW"/>
</dbReference>
<dbReference type="Pfam" id="PF13442">
    <property type="entry name" value="Cytochrome_CBB3"/>
    <property type="match status" value="1"/>
</dbReference>
<keyword evidence="3" id="KW-0408">Iron</keyword>
<dbReference type="SUPFAM" id="SSF46626">
    <property type="entry name" value="Cytochrome c"/>
    <property type="match status" value="1"/>
</dbReference>
<organism evidence="7">
    <name type="scientific">hydrothermal vent metagenome</name>
    <dbReference type="NCBI Taxonomy" id="652676"/>
    <lineage>
        <taxon>unclassified sequences</taxon>
        <taxon>metagenomes</taxon>
        <taxon>ecological metagenomes</taxon>
    </lineage>
</organism>
<gene>
    <name evidence="7" type="ORF">MNBD_GAMMA23-811</name>
</gene>
<dbReference type="PROSITE" id="PS51007">
    <property type="entry name" value="CYTC"/>
    <property type="match status" value="1"/>
</dbReference>
<dbReference type="GO" id="GO:0020037">
    <property type="term" value="F:heme binding"/>
    <property type="evidence" value="ECO:0007669"/>
    <property type="project" value="InterPro"/>
</dbReference>
<keyword evidence="1" id="KW-0349">Heme</keyword>
<evidence type="ECO:0000256" key="4">
    <source>
        <dbReference type="SAM" id="MobiDB-lite"/>
    </source>
</evidence>
<proteinExistence type="predicted"/>
<feature type="compositionally biased region" description="Basic and acidic residues" evidence="4">
    <location>
        <begin position="172"/>
        <end position="198"/>
    </location>
</feature>
<keyword evidence="2" id="KW-0479">Metal-binding</keyword>
<accession>A0A3B0ZHS7</accession>
<dbReference type="AlphaFoldDB" id="A0A3B0ZHS7"/>
<sequence>MYIKSIKLYLIGLGIASIAAGLFIWFGIFNIAATEKHWDATTSLLEIVKDRSIYTRSQGLLVPDLNSSERVARAAPNYKAMCAKCHLAPGIEKSELYEGLYPQPPVFYKRSALSEREPHEAFWVIKNGLKLTGMPAWGIYNSDDQIWDIVAFISSMKNMSPEQYKKLAAAGEHGHAKGNEHGSEMTPDGPDKHSKDAATKPAQAGHSDDAGASKDHHN</sequence>
<evidence type="ECO:0000259" key="6">
    <source>
        <dbReference type="PROSITE" id="PS51007"/>
    </source>
</evidence>
<dbReference type="InterPro" id="IPR036909">
    <property type="entry name" value="Cyt_c-like_dom_sf"/>
</dbReference>
<keyword evidence="5" id="KW-1133">Transmembrane helix</keyword>
<feature type="domain" description="Cytochrome c" evidence="6">
    <location>
        <begin position="69"/>
        <end position="157"/>
    </location>
</feature>
<evidence type="ECO:0000313" key="7">
    <source>
        <dbReference type="EMBL" id="VAW92985.1"/>
    </source>
</evidence>
<evidence type="ECO:0000256" key="1">
    <source>
        <dbReference type="ARBA" id="ARBA00022617"/>
    </source>
</evidence>
<protein>
    <submittedName>
        <fullName evidence="7">Cytochrome c family protein</fullName>
    </submittedName>
</protein>
<dbReference type="GO" id="GO:0009055">
    <property type="term" value="F:electron transfer activity"/>
    <property type="evidence" value="ECO:0007669"/>
    <property type="project" value="InterPro"/>
</dbReference>
<feature type="transmembrane region" description="Helical" evidence="5">
    <location>
        <begin position="6"/>
        <end position="28"/>
    </location>
</feature>
<dbReference type="EMBL" id="UOFT01000029">
    <property type="protein sequence ID" value="VAW92985.1"/>
    <property type="molecule type" value="Genomic_DNA"/>
</dbReference>
<dbReference type="InterPro" id="IPR009056">
    <property type="entry name" value="Cyt_c-like_dom"/>
</dbReference>
<name>A0A3B0ZHS7_9ZZZZ</name>
<reference evidence="7" key="1">
    <citation type="submission" date="2018-06" db="EMBL/GenBank/DDBJ databases">
        <authorList>
            <person name="Zhirakovskaya E."/>
        </authorList>
    </citation>
    <scope>NUCLEOTIDE SEQUENCE</scope>
</reference>
<dbReference type="Gene3D" id="1.10.760.10">
    <property type="entry name" value="Cytochrome c-like domain"/>
    <property type="match status" value="1"/>
</dbReference>